<feature type="region of interest" description="Disordered" evidence="1">
    <location>
        <begin position="40"/>
        <end position="64"/>
    </location>
</feature>
<organism evidence="2 3">
    <name type="scientific">Halorubrum ezzemoulense</name>
    <name type="common">Halorubrum chaoviator</name>
    <dbReference type="NCBI Taxonomy" id="337243"/>
    <lineage>
        <taxon>Archaea</taxon>
        <taxon>Methanobacteriati</taxon>
        <taxon>Methanobacteriota</taxon>
        <taxon>Stenosarchaea group</taxon>
        <taxon>Halobacteria</taxon>
        <taxon>Halobacteriales</taxon>
        <taxon>Haloferacaceae</taxon>
        <taxon>Halorubrum</taxon>
    </lineage>
</organism>
<protein>
    <submittedName>
        <fullName evidence="2">Uncharacterized protein</fullName>
    </submittedName>
</protein>
<accession>A0A238UQA5</accession>
<evidence type="ECO:0000256" key="1">
    <source>
        <dbReference type="SAM" id="MobiDB-lite"/>
    </source>
</evidence>
<dbReference type="EMBL" id="FZNK01000001">
    <property type="protein sequence ID" value="SNR24124.1"/>
    <property type="molecule type" value="Genomic_DNA"/>
</dbReference>
<gene>
    <name evidence="2" type="ORF">SAMN06266787_101252</name>
</gene>
<sequence length="337" mass="35008">MNGEKRTGAETDGPMTAMSRRGALGFLGVAGFAGLSSTTASAKQRKGNGNGGNGNGGGGNGASAEINVLPNPNFITNAAGEVPPFDPDVELFDPAPVSIPLDEIIEGSEEYDSTLGRSLNDGKHQVVRPPAGYDREEGYDGSWVPVTWGEYGAVGGTATVGGVKPDNGNGGNGNGNGGATGTRVNINVENALPNGQYTIWVVKFAALADDGDLGPSDPFVTPAGNGLVGFHNLGQKFGGDGDSENDFTVDENGDGGIRVFNEGGDLTGIPGFNEPGYPFVGEADDYGQSADRLSEIANDLREEDEIHFVGAFHYDDQVWGVYPGPWHVNQFSAVFQF</sequence>
<name>A0A238UQA5_HALEZ</name>
<proteinExistence type="predicted"/>
<evidence type="ECO:0000313" key="2">
    <source>
        <dbReference type="EMBL" id="SNR24124.1"/>
    </source>
</evidence>
<evidence type="ECO:0000313" key="3">
    <source>
        <dbReference type="Proteomes" id="UP000198297"/>
    </source>
</evidence>
<dbReference type="AlphaFoldDB" id="A0A238UQA5"/>
<feature type="compositionally biased region" description="Gly residues" evidence="1">
    <location>
        <begin position="48"/>
        <end position="61"/>
    </location>
</feature>
<dbReference type="Proteomes" id="UP000198297">
    <property type="component" value="Unassembled WGS sequence"/>
</dbReference>
<dbReference type="RefSeq" id="WP_089307650.1">
    <property type="nucleotide sequence ID" value="NZ_FZNK01000001.1"/>
</dbReference>
<reference evidence="2 3" key="1">
    <citation type="submission" date="2017-06" db="EMBL/GenBank/DDBJ databases">
        <authorList>
            <person name="Kim H.J."/>
            <person name="Triplett B.A."/>
        </authorList>
    </citation>
    <scope>NUCLEOTIDE SEQUENCE [LARGE SCALE GENOMIC DNA]</scope>
    <source>
        <strain evidence="2 3">DSM 19316</strain>
    </source>
</reference>